<dbReference type="PANTHER" id="PTHR11709:SF58">
    <property type="entry name" value="SKU5 SIMILAR 3"/>
    <property type="match status" value="1"/>
</dbReference>
<name>A0A0K9PJX4_ZOSMR</name>
<dbReference type="FunFam" id="2.60.40.420:FF:000016">
    <property type="entry name" value="Monocopper oxidase-like protein"/>
    <property type="match status" value="1"/>
</dbReference>
<feature type="transmembrane region" description="Helical" evidence="2">
    <location>
        <begin position="341"/>
        <end position="359"/>
    </location>
</feature>
<keyword evidence="2" id="KW-0812">Transmembrane</keyword>
<feature type="domain" description="Plastocyanin-like" evidence="4">
    <location>
        <begin position="152"/>
        <end position="288"/>
    </location>
</feature>
<comment type="caution">
    <text evidence="5">The sequence shown here is derived from an EMBL/GenBank/DDBJ whole genome shotgun (WGS) entry which is preliminary data.</text>
</comment>
<protein>
    <recommendedName>
        <fullName evidence="7">Monocopper oxidase-like protein SKU5</fullName>
    </recommendedName>
</protein>
<sequence>MLLVETEGSYTIQQNYTNMDIHVGQSYSFLVTMNQSPLNDFYVVASGRFVGDANIRDKATGVAVLHYTNSQGPVIGPLPNGPDEDMYISMTQAKSVRWNLSSGAARPNPQGSFKYREIPVTDVFILVNKPTQLIGGKWRRSINGISYLAPTTPLSLARHFNIPGVFKLDFPNRIITTRTPKLDTSLINATYKGFMEIIFQNNNTNIESYHMDGYAFFVVGMEFGIWNENSRNGYNMLNAVARCTTQVFPGSWTAILVSLDNAGIWNLRSENLNSWYLGQEVYISVVNSKLAKRNELSLPDNSFFCGELSDLQKETKDDGSTSHKHTYSAGTTKTKMSLIDYIVKFAFLYLIFLSMIGWSF</sequence>
<evidence type="ECO:0000256" key="1">
    <source>
        <dbReference type="ARBA" id="ARBA00010609"/>
    </source>
</evidence>
<dbReference type="GO" id="GO:0005507">
    <property type="term" value="F:copper ion binding"/>
    <property type="evidence" value="ECO:0007669"/>
    <property type="project" value="InterPro"/>
</dbReference>
<dbReference type="OMA" id="VINVNCH"/>
<dbReference type="Proteomes" id="UP000036987">
    <property type="component" value="Unassembled WGS sequence"/>
</dbReference>
<comment type="similarity">
    <text evidence="1">Belongs to the multicopper oxidase family.</text>
</comment>
<evidence type="ECO:0000259" key="3">
    <source>
        <dbReference type="Pfam" id="PF00394"/>
    </source>
</evidence>
<keyword evidence="2" id="KW-1133">Transmembrane helix</keyword>
<evidence type="ECO:0000313" key="5">
    <source>
        <dbReference type="EMBL" id="KMZ68535.1"/>
    </source>
</evidence>
<evidence type="ECO:0008006" key="7">
    <source>
        <dbReference type="Google" id="ProtNLM"/>
    </source>
</evidence>
<dbReference type="Pfam" id="PF00394">
    <property type="entry name" value="Cu-oxidase"/>
    <property type="match status" value="1"/>
</dbReference>
<accession>A0A0K9PJX4</accession>
<evidence type="ECO:0000259" key="4">
    <source>
        <dbReference type="Pfam" id="PF07731"/>
    </source>
</evidence>
<dbReference type="AlphaFoldDB" id="A0A0K9PJX4"/>
<dbReference type="EMBL" id="LFYR01000836">
    <property type="protein sequence ID" value="KMZ68535.1"/>
    <property type="molecule type" value="Genomic_DNA"/>
</dbReference>
<organism evidence="5 6">
    <name type="scientific">Zostera marina</name>
    <name type="common">Eelgrass</name>
    <dbReference type="NCBI Taxonomy" id="29655"/>
    <lineage>
        <taxon>Eukaryota</taxon>
        <taxon>Viridiplantae</taxon>
        <taxon>Streptophyta</taxon>
        <taxon>Embryophyta</taxon>
        <taxon>Tracheophyta</taxon>
        <taxon>Spermatophyta</taxon>
        <taxon>Magnoliopsida</taxon>
        <taxon>Liliopsida</taxon>
        <taxon>Zosteraceae</taxon>
        <taxon>Zostera</taxon>
    </lineage>
</organism>
<dbReference type="InterPro" id="IPR008972">
    <property type="entry name" value="Cupredoxin"/>
</dbReference>
<dbReference type="Pfam" id="PF07731">
    <property type="entry name" value="Cu-oxidase_2"/>
    <property type="match status" value="1"/>
</dbReference>
<feature type="domain" description="Plastocyanin-like" evidence="3">
    <location>
        <begin position="1"/>
        <end position="69"/>
    </location>
</feature>
<dbReference type="InterPro" id="IPR045087">
    <property type="entry name" value="Cu-oxidase_fam"/>
</dbReference>
<dbReference type="OrthoDB" id="2121828at2759"/>
<keyword evidence="2" id="KW-0472">Membrane</keyword>
<dbReference type="InterPro" id="IPR011706">
    <property type="entry name" value="Cu-oxidase_C"/>
</dbReference>
<dbReference type="InterPro" id="IPR001117">
    <property type="entry name" value="Cu-oxidase_2nd"/>
</dbReference>
<dbReference type="SUPFAM" id="SSF49503">
    <property type="entry name" value="Cupredoxins"/>
    <property type="match status" value="2"/>
</dbReference>
<evidence type="ECO:0000313" key="6">
    <source>
        <dbReference type="Proteomes" id="UP000036987"/>
    </source>
</evidence>
<dbReference type="STRING" id="29655.A0A0K9PJX4"/>
<evidence type="ECO:0000256" key="2">
    <source>
        <dbReference type="SAM" id="Phobius"/>
    </source>
</evidence>
<dbReference type="GO" id="GO:0016491">
    <property type="term" value="F:oxidoreductase activity"/>
    <property type="evidence" value="ECO:0000318"/>
    <property type="project" value="GO_Central"/>
</dbReference>
<keyword evidence="6" id="KW-1185">Reference proteome</keyword>
<dbReference type="PANTHER" id="PTHR11709">
    <property type="entry name" value="MULTI-COPPER OXIDASE"/>
    <property type="match status" value="1"/>
</dbReference>
<gene>
    <name evidence="5" type="ORF">ZOSMA_238G00130</name>
</gene>
<reference evidence="6" key="1">
    <citation type="journal article" date="2016" name="Nature">
        <title>The genome of the seagrass Zostera marina reveals angiosperm adaptation to the sea.</title>
        <authorList>
            <person name="Olsen J.L."/>
            <person name="Rouze P."/>
            <person name="Verhelst B."/>
            <person name="Lin Y.-C."/>
            <person name="Bayer T."/>
            <person name="Collen J."/>
            <person name="Dattolo E."/>
            <person name="De Paoli E."/>
            <person name="Dittami S."/>
            <person name="Maumus F."/>
            <person name="Michel G."/>
            <person name="Kersting A."/>
            <person name="Lauritano C."/>
            <person name="Lohaus R."/>
            <person name="Toepel M."/>
            <person name="Tonon T."/>
            <person name="Vanneste K."/>
            <person name="Amirebrahimi M."/>
            <person name="Brakel J."/>
            <person name="Bostroem C."/>
            <person name="Chovatia M."/>
            <person name="Grimwood J."/>
            <person name="Jenkins J.W."/>
            <person name="Jueterbock A."/>
            <person name="Mraz A."/>
            <person name="Stam W.T."/>
            <person name="Tice H."/>
            <person name="Bornberg-Bauer E."/>
            <person name="Green P.J."/>
            <person name="Pearson G.A."/>
            <person name="Procaccini G."/>
            <person name="Duarte C.M."/>
            <person name="Schmutz J."/>
            <person name="Reusch T.B.H."/>
            <person name="Van de Peer Y."/>
        </authorList>
    </citation>
    <scope>NUCLEOTIDE SEQUENCE [LARGE SCALE GENOMIC DNA]</scope>
    <source>
        <strain evidence="6">cv. Finnish</strain>
    </source>
</reference>
<proteinExistence type="inferred from homology"/>
<dbReference type="Gene3D" id="2.60.40.420">
    <property type="entry name" value="Cupredoxins - blue copper proteins"/>
    <property type="match status" value="2"/>
</dbReference>